<protein>
    <submittedName>
        <fullName evidence="3">Uncharacterized protein</fullName>
    </submittedName>
</protein>
<feature type="transmembrane region" description="Helical" evidence="2">
    <location>
        <begin position="161"/>
        <end position="181"/>
    </location>
</feature>
<sequence>MPLFSRSNDIHAPPSSISTNDVSGTGNNSPSKTTRSQQYELHSANTSPSPTTGDKIGWQTPTTMLTSYIAAVLWAVGHYIYCREVDQKIVKDSVSQSWNNALAILFAQGFSIALAAAGMQAFTQILWWLLRRNPMAVSKIDALFRLNISPIYLYRIDVLRVAPAMWFFALFFPLIAVITAFPPGALVIEQLPNVVTGTEKVPTIDVQDWGNGTGVHPQYSSIGKQTLLRGEYLTRPSPCGPNCTYEVEFLAPALTCKNSWPYGRAAVHDYQDNLDVIYNMANITDAILSAARYFGAYSLPDSDYPLPEEDLLMWEDDKEIMDFLNVTEKSWNETEWVETGWSGMDWNEHGLDYDYRVVNPKGGSYFAFDMLFRKGSSISEVNGVKQYSIGCVVTNATYTAQVEYINNIQNVTVDVNEPKPLGYPLYTPKSIWNDVLTDLHDGEGGYKKTIQIPTTNGFSRQDVTKMYGRYQLYAMADALLSSLAGNVSLLSQGIESTTALTETRFAKNMESDEDLDQVLAGYTIDFDLTTTIMEDLMRNVTISLLNNGKQLVDTQVTRTEFVSKYVFKEPVRLIASYCAGLGAYLILVCLGFWAMIHNGTSASTGSFLEILGTTTASNSALNRMTKEVRLGERSPKELLKLKVRFGQAWDDGSGKPFAAFGTKEETSPLRKRPSNGLMQDLR</sequence>
<reference evidence="3" key="1">
    <citation type="submission" date="2023-01" db="EMBL/GenBank/DDBJ databases">
        <authorList>
            <person name="Van Ghelder C."/>
            <person name="Rancurel C."/>
        </authorList>
    </citation>
    <scope>NUCLEOTIDE SEQUENCE</scope>
    <source>
        <strain evidence="3">CNCM I-4278</strain>
    </source>
</reference>
<evidence type="ECO:0000256" key="1">
    <source>
        <dbReference type="SAM" id="MobiDB-lite"/>
    </source>
</evidence>
<name>A0A9W4XQ97_9PLEO</name>
<feature type="region of interest" description="Disordered" evidence="1">
    <location>
        <begin position="1"/>
        <end position="55"/>
    </location>
</feature>
<feature type="compositionally biased region" description="Polar residues" evidence="1">
    <location>
        <begin position="15"/>
        <end position="52"/>
    </location>
</feature>
<feature type="region of interest" description="Disordered" evidence="1">
    <location>
        <begin position="659"/>
        <end position="682"/>
    </location>
</feature>
<dbReference type="EMBL" id="CAOQHR010000007">
    <property type="protein sequence ID" value="CAI6336815.1"/>
    <property type="molecule type" value="Genomic_DNA"/>
</dbReference>
<keyword evidence="2" id="KW-1133">Transmembrane helix</keyword>
<feature type="transmembrane region" description="Helical" evidence="2">
    <location>
        <begin position="574"/>
        <end position="596"/>
    </location>
</feature>
<keyword evidence="2" id="KW-0812">Transmembrane</keyword>
<organism evidence="3 4">
    <name type="scientific">Periconia digitata</name>
    <dbReference type="NCBI Taxonomy" id="1303443"/>
    <lineage>
        <taxon>Eukaryota</taxon>
        <taxon>Fungi</taxon>
        <taxon>Dikarya</taxon>
        <taxon>Ascomycota</taxon>
        <taxon>Pezizomycotina</taxon>
        <taxon>Dothideomycetes</taxon>
        <taxon>Pleosporomycetidae</taxon>
        <taxon>Pleosporales</taxon>
        <taxon>Massarineae</taxon>
        <taxon>Periconiaceae</taxon>
        <taxon>Periconia</taxon>
    </lineage>
</organism>
<feature type="transmembrane region" description="Helical" evidence="2">
    <location>
        <begin position="101"/>
        <end position="130"/>
    </location>
</feature>
<proteinExistence type="predicted"/>
<evidence type="ECO:0000256" key="2">
    <source>
        <dbReference type="SAM" id="Phobius"/>
    </source>
</evidence>
<dbReference type="AlphaFoldDB" id="A0A9W4XQ97"/>
<evidence type="ECO:0000313" key="4">
    <source>
        <dbReference type="Proteomes" id="UP001152607"/>
    </source>
</evidence>
<dbReference type="OrthoDB" id="5322539at2759"/>
<accession>A0A9W4XQ97</accession>
<keyword evidence="4" id="KW-1185">Reference proteome</keyword>
<dbReference type="PANTHER" id="PTHR35041">
    <property type="entry name" value="MEDIATOR OF RNA POLYMERASE II TRANSCRIPTION SUBUNIT 1"/>
    <property type="match status" value="1"/>
</dbReference>
<dbReference type="Proteomes" id="UP001152607">
    <property type="component" value="Unassembled WGS sequence"/>
</dbReference>
<keyword evidence="2" id="KW-0472">Membrane</keyword>
<feature type="transmembrane region" description="Helical" evidence="2">
    <location>
        <begin position="65"/>
        <end position="81"/>
    </location>
</feature>
<dbReference type="PANTHER" id="PTHR35041:SF6">
    <property type="entry name" value="FORMYLMETHIONINE DEFORMYLASE-LIKE PROTEIN-RELATED"/>
    <property type="match status" value="1"/>
</dbReference>
<comment type="caution">
    <text evidence="3">The sequence shown here is derived from an EMBL/GenBank/DDBJ whole genome shotgun (WGS) entry which is preliminary data.</text>
</comment>
<evidence type="ECO:0000313" key="3">
    <source>
        <dbReference type="EMBL" id="CAI6336815.1"/>
    </source>
</evidence>
<gene>
    <name evidence="3" type="ORF">PDIGIT_LOCUS9921</name>
</gene>